<dbReference type="AlphaFoldDB" id="A0A3G3JVT6"/>
<dbReference type="Proteomes" id="UP000269097">
    <property type="component" value="Chromosome"/>
</dbReference>
<keyword evidence="2" id="KW-1185">Reference proteome</keyword>
<proteinExistence type="predicted"/>
<sequence length="69" mass="7962">MSPVNIEKYVGRKAEIIYQDSKGNFTKRRVSVYSVRDGQVRVLDWGKKSFRTLKEERILSALPFVGRTG</sequence>
<dbReference type="KEGG" id="coh:EAV92_06760"/>
<dbReference type="EMBL" id="CP033433">
    <property type="protein sequence ID" value="AYQ72294.1"/>
    <property type="molecule type" value="Genomic_DNA"/>
</dbReference>
<accession>A0A3G3JVT6</accession>
<evidence type="ECO:0008006" key="3">
    <source>
        <dbReference type="Google" id="ProtNLM"/>
    </source>
</evidence>
<dbReference type="RefSeq" id="WP_123040354.1">
    <property type="nucleotide sequence ID" value="NZ_CP033433.1"/>
</dbReference>
<organism evidence="1 2">
    <name type="scientific">Cohnella candidum</name>
    <dbReference type="NCBI Taxonomy" id="2674991"/>
    <lineage>
        <taxon>Bacteria</taxon>
        <taxon>Bacillati</taxon>
        <taxon>Bacillota</taxon>
        <taxon>Bacilli</taxon>
        <taxon>Bacillales</taxon>
        <taxon>Paenibacillaceae</taxon>
        <taxon>Cohnella</taxon>
    </lineage>
</organism>
<protein>
    <recommendedName>
        <fullName evidence="3">WYL domain-containing protein</fullName>
    </recommendedName>
</protein>
<evidence type="ECO:0000313" key="1">
    <source>
        <dbReference type="EMBL" id="AYQ72294.1"/>
    </source>
</evidence>
<gene>
    <name evidence="1" type="ORF">EAV92_06760</name>
</gene>
<reference evidence="1 2" key="1">
    <citation type="submission" date="2018-10" db="EMBL/GenBank/DDBJ databases">
        <title>Genome Sequence of Cohnella sp.</title>
        <authorList>
            <person name="Srinivasan S."/>
            <person name="Kim M.K."/>
        </authorList>
    </citation>
    <scope>NUCLEOTIDE SEQUENCE [LARGE SCALE GENOMIC DNA]</scope>
    <source>
        <strain evidence="1 2">18JY8-7</strain>
    </source>
</reference>
<evidence type="ECO:0000313" key="2">
    <source>
        <dbReference type="Proteomes" id="UP000269097"/>
    </source>
</evidence>
<name>A0A3G3JVT6_9BACL</name>